<feature type="binding site" evidence="7">
    <location>
        <position position="174"/>
    </location>
    <ligand>
        <name>Zn(2+)</name>
        <dbReference type="ChEBI" id="CHEBI:29105"/>
    </ligand>
</feature>
<dbReference type="GO" id="GO:0000976">
    <property type="term" value="F:transcription cis-regulatory region binding"/>
    <property type="evidence" value="ECO:0007669"/>
    <property type="project" value="TreeGrafter"/>
</dbReference>
<dbReference type="Gene3D" id="3.30.1490.190">
    <property type="match status" value="1"/>
</dbReference>
<feature type="region of interest" description="Disordered" evidence="9">
    <location>
        <begin position="1"/>
        <end position="26"/>
    </location>
</feature>
<dbReference type="GO" id="GO:0003700">
    <property type="term" value="F:DNA-binding transcription factor activity"/>
    <property type="evidence" value="ECO:0007669"/>
    <property type="project" value="InterPro"/>
</dbReference>
<evidence type="ECO:0000256" key="6">
    <source>
        <dbReference type="ARBA" id="ARBA00023163"/>
    </source>
</evidence>
<keyword evidence="11" id="KW-1185">Reference proteome</keyword>
<dbReference type="PANTHER" id="PTHR33202:SF7">
    <property type="entry name" value="FERRIC UPTAKE REGULATION PROTEIN"/>
    <property type="match status" value="1"/>
</dbReference>
<dbReference type="GO" id="GO:0008270">
    <property type="term" value="F:zinc ion binding"/>
    <property type="evidence" value="ECO:0007669"/>
    <property type="project" value="TreeGrafter"/>
</dbReference>
<evidence type="ECO:0000256" key="5">
    <source>
        <dbReference type="ARBA" id="ARBA00023125"/>
    </source>
</evidence>
<comment type="cofactor">
    <cofactor evidence="8">
        <name>Mn(2+)</name>
        <dbReference type="ChEBI" id="CHEBI:29035"/>
    </cofactor>
    <cofactor evidence="8">
        <name>Fe(2+)</name>
        <dbReference type="ChEBI" id="CHEBI:29033"/>
    </cofactor>
    <text evidence="8">Binds 1 Mn(2+) or Fe(2+) ion per subunit.</text>
</comment>
<dbReference type="GO" id="GO:1900376">
    <property type="term" value="P:regulation of secondary metabolite biosynthetic process"/>
    <property type="evidence" value="ECO:0007669"/>
    <property type="project" value="TreeGrafter"/>
</dbReference>
<keyword evidence="3 7" id="KW-0862">Zinc</keyword>
<feature type="binding site" evidence="7">
    <location>
        <position position="132"/>
    </location>
    <ligand>
        <name>Zn(2+)</name>
        <dbReference type="ChEBI" id="CHEBI:29105"/>
    </ligand>
</feature>
<evidence type="ECO:0000256" key="9">
    <source>
        <dbReference type="SAM" id="MobiDB-lite"/>
    </source>
</evidence>
<feature type="binding site" evidence="8">
    <location>
        <position position="163"/>
    </location>
    <ligand>
        <name>Fe cation</name>
        <dbReference type="ChEBI" id="CHEBI:24875"/>
    </ligand>
</feature>
<dbReference type="EMBL" id="JAJEPV010000019">
    <property type="protein sequence ID" value="MCC2119783.1"/>
    <property type="molecule type" value="Genomic_DNA"/>
</dbReference>
<evidence type="ECO:0000256" key="3">
    <source>
        <dbReference type="ARBA" id="ARBA00022833"/>
    </source>
</evidence>
<dbReference type="GO" id="GO:0045892">
    <property type="term" value="P:negative regulation of DNA-templated transcription"/>
    <property type="evidence" value="ECO:0007669"/>
    <property type="project" value="TreeGrafter"/>
</dbReference>
<evidence type="ECO:0000256" key="2">
    <source>
        <dbReference type="ARBA" id="ARBA00022491"/>
    </source>
</evidence>
<dbReference type="RefSeq" id="WP_227733292.1">
    <property type="nucleotide sequence ID" value="NZ_JAJEPV010000019.1"/>
</dbReference>
<dbReference type="InterPro" id="IPR043135">
    <property type="entry name" value="Fur_C"/>
</dbReference>
<dbReference type="SUPFAM" id="SSF46785">
    <property type="entry name" value="Winged helix' DNA-binding domain"/>
    <property type="match status" value="1"/>
</dbReference>
<keyword evidence="5" id="KW-0238">DNA-binding</keyword>
<keyword evidence="7" id="KW-0479">Metal-binding</keyword>
<feature type="binding site" evidence="8">
    <location>
        <position position="126"/>
    </location>
    <ligand>
        <name>Fe cation</name>
        <dbReference type="ChEBI" id="CHEBI:24875"/>
    </ligand>
</feature>
<accession>A0AAE3A278</accession>
<evidence type="ECO:0000256" key="8">
    <source>
        <dbReference type="PIRSR" id="PIRSR602481-2"/>
    </source>
</evidence>
<name>A0AAE3A278_9FIRM</name>
<evidence type="ECO:0000256" key="4">
    <source>
        <dbReference type="ARBA" id="ARBA00023015"/>
    </source>
</evidence>
<keyword evidence="8" id="KW-0408">Iron</keyword>
<dbReference type="InterPro" id="IPR036390">
    <property type="entry name" value="WH_DNA-bd_sf"/>
</dbReference>
<feature type="binding site" evidence="7">
    <location>
        <position position="135"/>
    </location>
    <ligand>
        <name>Zn(2+)</name>
        <dbReference type="ChEBI" id="CHEBI:29105"/>
    </ligand>
</feature>
<dbReference type="PANTHER" id="PTHR33202">
    <property type="entry name" value="ZINC UPTAKE REGULATION PROTEIN"/>
    <property type="match status" value="1"/>
</dbReference>
<protein>
    <submittedName>
        <fullName evidence="10">Transcriptional repressor</fullName>
    </submittedName>
</protein>
<comment type="caution">
    <text evidence="10">The sequence shown here is derived from an EMBL/GenBank/DDBJ whole genome shotgun (WGS) entry which is preliminary data.</text>
</comment>
<comment type="similarity">
    <text evidence="1">Belongs to the Fur family.</text>
</comment>
<evidence type="ECO:0000256" key="1">
    <source>
        <dbReference type="ARBA" id="ARBA00007957"/>
    </source>
</evidence>
<evidence type="ECO:0000256" key="7">
    <source>
        <dbReference type="PIRSR" id="PIRSR602481-1"/>
    </source>
</evidence>
<feature type="binding site" evidence="7">
    <location>
        <position position="171"/>
    </location>
    <ligand>
        <name>Zn(2+)</name>
        <dbReference type="ChEBI" id="CHEBI:29105"/>
    </ligand>
</feature>
<organism evidence="10 11">
    <name type="scientific">Waltera acetigignens</name>
    <dbReference type="NCBI Taxonomy" id="2981769"/>
    <lineage>
        <taxon>Bacteria</taxon>
        <taxon>Bacillati</taxon>
        <taxon>Bacillota</taxon>
        <taxon>Clostridia</taxon>
        <taxon>Lachnospirales</taxon>
        <taxon>Lachnospiraceae</taxon>
        <taxon>Waltera</taxon>
    </lineage>
</organism>
<keyword evidence="4" id="KW-0805">Transcription regulation</keyword>
<dbReference type="Proteomes" id="UP001197795">
    <property type="component" value="Unassembled WGS sequence"/>
</dbReference>
<keyword evidence="6" id="KW-0804">Transcription</keyword>
<dbReference type="Gene3D" id="1.10.10.10">
    <property type="entry name" value="Winged helix-like DNA-binding domain superfamily/Winged helix DNA-binding domain"/>
    <property type="match status" value="1"/>
</dbReference>
<dbReference type="InterPro" id="IPR036388">
    <property type="entry name" value="WH-like_DNA-bd_sf"/>
</dbReference>
<evidence type="ECO:0000313" key="10">
    <source>
        <dbReference type="EMBL" id="MCC2119783.1"/>
    </source>
</evidence>
<dbReference type="CDD" id="cd07153">
    <property type="entry name" value="Fur_like"/>
    <property type="match status" value="1"/>
</dbReference>
<sequence length="181" mass="20698">MIGRRSSSEGMQGVTELSSTADAQDRDIKGQISMEEHKCEHNDISYPKGLKWTKQRKCVYQVLEEATEPLSAVQIYNRIEKEHEGSDYAVSTIYRILATFEEHGMVEKTTFMGDGTVVYELNRGEHTHYAVCLECHKRIPLPSCPFAHVHLEQDTGDFTVTGHKLELYGYCKKCQEARENH</sequence>
<dbReference type="AlphaFoldDB" id="A0AAE3A278"/>
<proteinExistence type="inferred from homology"/>
<evidence type="ECO:0000313" key="11">
    <source>
        <dbReference type="Proteomes" id="UP001197795"/>
    </source>
</evidence>
<dbReference type="Pfam" id="PF01475">
    <property type="entry name" value="FUR"/>
    <property type="match status" value="1"/>
</dbReference>
<keyword evidence="2" id="KW-0678">Repressor</keyword>
<dbReference type="InterPro" id="IPR002481">
    <property type="entry name" value="FUR"/>
</dbReference>
<gene>
    <name evidence="10" type="ORF">LKD75_09325</name>
</gene>
<reference evidence="10 11" key="1">
    <citation type="submission" date="2021-10" db="EMBL/GenBank/DDBJ databases">
        <title>Anaerobic single-cell dispensing facilitates the cultivation of human gut bacteria.</title>
        <authorList>
            <person name="Afrizal A."/>
        </authorList>
    </citation>
    <scope>NUCLEOTIDE SEQUENCE [LARGE SCALE GENOMIC DNA]</scope>
    <source>
        <strain evidence="10 11">CLA-AA-H273</strain>
    </source>
</reference>
<comment type="cofactor">
    <cofactor evidence="7">
        <name>Zn(2+)</name>
        <dbReference type="ChEBI" id="CHEBI:29105"/>
    </cofactor>
    <text evidence="7">Binds 1 zinc ion per subunit.</text>
</comment>